<feature type="compositionally biased region" description="Polar residues" evidence="2">
    <location>
        <begin position="571"/>
        <end position="583"/>
    </location>
</feature>
<feature type="region of interest" description="Disordered" evidence="2">
    <location>
        <begin position="555"/>
        <end position="584"/>
    </location>
</feature>
<dbReference type="AlphaFoldDB" id="A0A1J1I1Y6"/>
<feature type="compositionally biased region" description="Polar residues" evidence="2">
    <location>
        <begin position="824"/>
        <end position="882"/>
    </location>
</feature>
<feature type="coiled-coil region" evidence="1">
    <location>
        <begin position="481"/>
        <end position="508"/>
    </location>
</feature>
<name>A0A1J1I1Y6_9DIPT</name>
<keyword evidence="4" id="KW-1185">Reference proteome</keyword>
<feature type="compositionally biased region" description="Polar residues" evidence="2">
    <location>
        <begin position="555"/>
        <end position="564"/>
    </location>
</feature>
<dbReference type="STRING" id="568069.A0A1J1I1Y6"/>
<feature type="compositionally biased region" description="Low complexity" evidence="2">
    <location>
        <begin position="888"/>
        <end position="961"/>
    </location>
</feature>
<dbReference type="Proteomes" id="UP000183832">
    <property type="component" value="Unassembled WGS sequence"/>
</dbReference>
<proteinExistence type="predicted"/>
<sequence length="1057" mass="117408">MSNVRWAVVCDKKRTNSELDDIIVDKIMLMLELGEMENNMKDEMCELCKKERRKPRKSSIKKKTKNQNQIFAQIFDRNQTSVEPSKVGNEFVGGTQQTTPKIDIGKLNWTEASFDRHLKSVDLSKITVSELKKILDEKIEEESNCPAGSFHDASKGCVSVKHLPSVSEIPNKNDIKPSLNKPMEQTTNQNIDEDIINTILNQFMSSSKINEKTHAKNIENDLTSLREKPTKASNIEANKKNENDNNKNLQISRNVASKKDKFMENSESFGANQAGVVTDSKTPALKRNLNEFKFPYDKLEEIFEMILNQNIENDLRNQIEGNFLRDKISNQMYDEFPSSIKLSNRNTENLEGNEELIQTIKNLSQLTQPEGIETDMKIEKTEVNSKAPEIVMKLSPNFDVTENDAPNLAMMLSRIYKSDEKMETLNSQENLKTTFNKNEKFNLDKLQPNIPKTTTEPFDMNLMTKLSQQEISNKNEKMFSETKTSELNENAEEEIENNKKKMQIESTNDGEKQIISEFKSPQNNSVVNEHHSDLDLNQMTTENIAKMSLTLSALNSTQPSQNNGIEEENNSEFNAKNAKLSSKATEDNLKNIESLNTSSSDASASLKDPQINEGKLALLLNVLKNKPLEASIKHSTPSGLLKQNSMENSNEIDVMRIIKDQIEIQLENLNRTIEASMSSNNISDNSFSQEPQIIEESFPINATMKLPEQSKLNESLRMKMSSAANGSDLQFKNVSTSFEDSQKEVGEGTSDFKTTTEANYELPMETSSVHSMMRRSVRMDDSPGETTTLLNETTTSPLVTTASHVETTSALLETTTLLIEATTGSSEATTFSPSKKTLSPTETTLPADTTASPMETTTRNSESTTLPAVTTASPMKTTTKSSEAAIYSPAGTLPTTLPAGTAASPKETATLLTEGTTSSTEKTSSPIETTTSFVKTTSEYSETTTTSRSSEASPAATSSVAVTNAPTIETINQPPKGLMASLFEAGKEILKTKKKLFANIFPGIFANDVLEDEVEHNDEARRKLPEMSYESIEGKTLSDVVDGIDKKISEASNSNEI</sequence>
<dbReference type="EMBL" id="CVRI01000038">
    <property type="protein sequence ID" value="CRK93770.1"/>
    <property type="molecule type" value="Genomic_DNA"/>
</dbReference>
<evidence type="ECO:0000256" key="2">
    <source>
        <dbReference type="SAM" id="MobiDB-lite"/>
    </source>
</evidence>
<organism evidence="3 4">
    <name type="scientific">Clunio marinus</name>
    <dbReference type="NCBI Taxonomy" id="568069"/>
    <lineage>
        <taxon>Eukaryota</taxon>
        <taxon>Metazoa</taxon>
        <taxon>Ecdysozoa</taxon>
        <taxon>Arthropoda</taxon>
        <taxon>Hexapoda</taxon>
        <taxon>Insecta</taxon>
        <taxon>Pterygota</taxon>
        <taxon>Neoptera</taxon>
        <taxon>Endopterygota</taxon>
        <taxon>Diptera</taxon>
        <taxon>Nematocera</taxon>
        <taxon>Chironomoidea</taxon>
        <taxon>Chironomidae</taxon>
        <taxon>Clunio</taxon>
    </lineage>
</organism>
<evidence type="ECO:0000313" key="3">
    <source>
        <dbReference type="EMBL" id="CRK93770.1"/>
    </source>
</evidence>
<evidence type="ECO:0000256" key="1">
    <source>
        <dbReference type="SAM" id="Coils"/>
    </source>
</evidence>
<protein>
    <submittedName>
        <fullName evidence="3">CLUMA_CG007298, isoform A</fullName>
    </submittedName>
</protein>
<reference evidence="3 4" key="1">
    <citation type="submission" date="2015-04" db="EMBL/GenBank/DDBJ databases">
        <authorList>
            <person name="Syromyatnikov M.Y."/>
            <person name="Popov V.N."/>
        </authorList>
    </citation>
    <scope>NUCLEOTIDE SEQUENCE [LARGE SCALE GENOMIC DNA]</scope>
</reference>
<accession>A0A1J1I1Y6</accession>
<keyword evidence="1" id="KW-0175">Coiled coil</keyword>
<feature type="region of interest" description="Disordered" evidence="2">
    <location>
        <begin position="823"/>
        <end position="961"/>
    </location>
</feature>
<feature type="coiled-coil region" evidence="1">
    <location>
        <begin position="652"/>
        <end position="679"/>
    </location>
</feature>
<gene>
    <name evidence="3" type="primary">similar to Zonadhesin</name>
    <name evidence="3" type="ORF">CLUMA_CG007298</name>
</gene>
<evidence type="ECO:0000313" key="4">
    <source>
        <dbReference type="Proteomes" id="UP000183832"/>
    </source>
</evidence>